<gene>
    <name evidence="2" type="ORF">GCM10025881_07920</name>
</gene>
<evidence type="ECO:0000256" key="1">
    <source>
        <dbReference type="SAM" id="Phobius"/>
    </source>
</evidence>
<comment type="caution">
    <text evidence="2">The sequence shown here is derived from an EMBL/GenBank/DDBJ whole genome shotgun (WGS) entry which is preliminary data.</text>
</comment>
<keyword evidence="1" id="KW-0812">Transmembrane</keyword>
<dbReference type="Proteomes" id="UP001157034">
    <property type="component" value="Unassembled WGS sequence"/>
</dbReference>
<feature type="transmembrane region" description="Helical" evidence="1">
    <location>
        <begin position="12"/>
        <end position="36"/>
    </location>
</feature>
<reference evidence="3" key="1">
    <citation type="journal article" date="2019" name="Int. J. Syst. Evol. Microbiol.">
        <title>The Global Catalogue of Microorganisms (GCM) 10K type strain sequencing project: providing services to taxonomists for standard genome sequencing and annotation.</title>
        <authorList>
            <consortium name="The Broad Institute Genomics Platform"/>
            <consortium name="The Broad Institute Genome Sequencing Center for Infectious Disease"/>
            <person name="Wu L."/>
            <person name="Ma J."/>
        </authorList>
    </citation>
    <scope>NUCLEOTIDE SEQUENCE [LARGE SCALE GENOMIC DNA]</scope>
    <source>
        <strain evidence="3">NBRC 108894</strain>
    </source>
</reference>
<dbReference type="EMBL" id="BSVB01000001">
    <property type="protein sequence ID" value="GMA93968.1"/>
    <property type="molecule type" value="Genomic_DNA"/>
</dbReference>
<evidence type="ECO:0000313" key="3">
    <source>
        <dbReference type="Proteomes" id="UP001157034"/>
    </source>
</evidence>
<evidence type="ECO:0000313" key="2">
    <source>
        <dbReference type="EMBL" id="GMA93968.1"/>
    </source>
</evidence>
<organism evidence="2 3">
    <name type="scientific">Pseudolysinimonas kribbensis</name>
    <dbReference type="NCBI Taxonomy" id="433641"/>
    <lineage>
        <taxon>Bacteria</taxon>
        <taxon>Bacillati</taxon>
        <taxon>Actinomycetota</taxon>
        <taxon>Actinomycetes</taxon>
        <taxon>Micrococcales</taxon>
        <taxon>Microbacteriaceae</taxon>
        <taxon>Pseudolysinimonas</taxon>
    </lineage>
</organism>
<sequence>MRSRLGRWARVRIAGLPLVDVVVSAVLTITAVVGILTGEVDEDPWR</sequence>
<dbReference type="RefSeq" id="WP_284252989.1">
    <property type="nucleotide sequence ID" value="NZ_BSVB01000001.1"/>
</dbReference>
<accession>A0ABQ6K0H6</accession>
<name>A0ABQ6K0H6_9MICO</name>
<protein>
    <submittedName>
        <fullName evidence="2">Uncharacterized protein</fullName>
    </submittedName>
</protein>
<keyword evidence="1" id="KW-0472">Membrane</keyword>
<keyword evidence="1" id="KW-1133">Transmembrane helix</keyword>
<proteinExistence type="predicted"/>
<keyword evidence="3" id="KW-1185">Reference proteome</keyword>